<dbReference type="AlphaFoldDB" id="A0A7I8W0D1"/>
<feature type="region of interest" description="Disordered" evidence="1">
    <location>
        <begin position="135"/>
        <end position="154"/>
    </location>
</feature>
<protein>
    <submittedName>
        <fullName evidence="2">DgyrCDS10500</fullName>
    </submittedName>
</protein>
<accession>A0A7I8W0D1</accession>
<organism evidence="2 3">
    <name type="scientific">Dimorphilus gyrociliatus</name>
    <dbReference type="NCBI Taxonomy" id="2664684"/>
    <lineage>
        <taxon>Eukaryota</taxon>
        <taxon>Metazoa</taxon>
        <taxon>Spiralia</taxon>
        <taxon>Lophotrochozoa</taxon>
        <taxon>Annelida</taxon>
        <taxon>Polychaeta</taxon>
        <taxon>Polychaeta incertae sedis</taxon>
        <taxon>Dinophilidae</taxon>
        <taxon>Dimorphilus</taxon>
    </lineage>
</organism>
<evidence type="ECO:0000313" key="2">
    <source>
        <dbReference type="EMBL" id="CAD5122049.1"/>
    </source>
</evidence>
<gene>
    <name evidence="2" type="ORF">DGYR_LOCUS9906</name>
</gene>
<sequence length="174" mass="19800">MSHPRQLRQGMDPVYSEVRRGNFIPQQGVQLNGQMSLHGNQHPPPPVPIKTTNGDNQYGSLPPSVSQAGVPLTHHFQTPIPIQPQAPKINQNYDPTLWSIKRQYEEQEQVMAFADDTFDDQESIKDVYIEERSQNGVHNYENAPAGGRAKNSSREYMNTFDDYGSKSWDRQLGY</sequence>
<dbReference type="EMBL" id="CAJFCJ010000015">
    <property type="protein sequence ID" value="CAD5122049.1"/>
    <property type="molecule type" value="Genomic_DNA"/>
</dbReference>
<reference evidence="2 3" key="1">
    <citation type="submission" date="2020-08" db="EMBL/GenBank/DDBJ databases">
        <authorList>
            <person name="Hejnol A."/>
        </authorList>
    </citation>
    <scope>NUCLEOTIDE SEQUENCE [LARGE SCALE GENOMIC DNA]</scope>
</reference>
<dbReference type="Proteomes" id="UP000549394">
    <property type="component" value="Unassembled WGS sequence"/>
</dbReference>
<keyword evidence="3" id="KW-1185">Reference proteome</keyword>
<proteinExistence type="predicted"/>
<name>A0A7I8W0D1_9ANNE</name>
<evidence type="ECO:0000256" key="1">
    <source>
        <dbReference type="SAM" id="MobiDB-lite"/>
    </source>
</evidence>
<comment type="caution">
    <text evidence="2">The sequence shown here is derived from an EMBL/GenBank/DDBJ whole genome shotgun (WGS) entry which is preliminary data.</text>
</comment>
<evidence type="ECO:0000313" key="3">
    <source>
        <dbReference type="Proteomes" id="UP000549394"/>
    </source>
</evidence>